<evidence type="ECO:0000313" key="10">
    <source>
        <dbReference type="EMBL" id="PZQ46017.1"/>
    </source>
</evidence>
<evidence type="ECO:0000256" key="4">
    <source>
        <dbReference type="ARBA" id="ARBA00022741"/>
    </source>
</evidence>
<keyword evidence="1 8" id="KW-0028">Amino-acid biosynthesis</keyword>
<feature type="domain" description="Aminoglycoside phosphotransferase" evidence="9">
    <location>
        <begin position="29"/>
        <end position="262"/>
    </location>
</feature>
<evidence type="ECO:0000256" key="1">
    <source>
        <dbReference type="ARBA" id="ARBA00022605"/>
    </source>
</evidence>
<keyword evidence="4 8" id="KW-0547">Nucleotide-binding</keyword>
<proteinExistence type="inferred from homology"/>
<keyword evidence="5 8" id="KW-0418">Kinase</keyword>
<dbReference type="UniPathway" id="UPA00050">
    <property type="reaction ID" value="UER00064"/>
</dbReference>
<evidence type="ECO:0000256" key="3">
    <source>
        <dbReference type="ARBA" id="ARBA00022697"/>
    </source>
</evidence>
<dbReference type="NCBIfam" id="TIGR00938">
    <property type="entry name" value="thrB_alt"/>
    <property type="match status" value="1"/>
</dbReference>
<comment type="similarity">
    <text evidence="7 8">Belongs to the pseudomonas-type ThrB family.</text>
</comment>
<keyword evidence="2 8" id="KW-0808">Transferase</keyword>
<evidence type="ECO:0000259" key="9">
    <source>
        <dbReference type="Pfam" id="PF01636"/>
    </source>
</evidence>
<organism evidence="10 11">
    <name type="scientific">Micavibrio aeruginosavorus</name>
    <dbReference type="NCBI Taxonomy" id="349221"/>
    <lineage>
        <taxon>Bacteria</taxon>
        <taxon>Pseudomonadati</taxon>
        <taxon>Bdellovibrionota</taxon>
        <taxon>Bdellovibrionia</taxon>
        <taxon>Bdellovibrionales</taxon>
        <taxon>Pseudobdellovibrionaceae</taxon>
        <taxon>Micavibrio</taxon>
    </lineage>
</organism>
<evidence type="ECO:0000313" key="11">
    <source>
        <dbReference type="Proteomes" id="UP000249417"/>
    </source>
</evidence>
<dbReference type="EC" id="2.7.1.39" evidence="8"/>
<evidence type="ECO:0000256" key="8">
    <source>
        <dbReference type="HAMAP-Rule" id="MF_00301"/>
    </source>
</evidence>
<dbReference type="Gene3D" id="3.30.200.20">
    <property type="entry name" value="Phosphorylase Kinase, domain 1"/>
    <property type="match status" value="1"/>
</dbReference>
<dbReference type="HAMAP" id="MF_00301">
    <property type="entry name" value="Homoser_kinase_2"/>
    <property type="match status" value="1"/>
</dbReference>
<dbReference type="AlphaFoldDB" id="A0A2W5PMX3"/>
<keyword evidence="3 8" id="KW-0791">Threonine biosynthesis</keyword>
<name>A0A2W5PMX3_9BACT</name>
<reference evidence="10 11" key="1">
    <citation type="submission" date="2017-08" db="EMBL/GenBank/DDBJ databases">
        <title>Infants hospitalized years apart are colonized by the same room-sourced microbial strains.</title>
        <authorList>
            <person name="Brooks B."/>
            <person name="Olm M.R."/>
            <person name="Firek B.A."/>
            <person name="Baker R."/>
            <person name="Thomas B.C."/>
            <person name="Morowitz M.J."/>
            <person name="Banfield J.F."/>
        </authorList>
    </citation>
    <scope>NUCLEOTIDE SEQUENCE [LARGE SCALE GENOMIC DNA]</scope>
    <source>
        <strain evidence="10">S2_005_002_R2_29</strain>
    </source>
</reference>
<keyword evidence="6 8" id="KW-0067">ATP-binding</keyword>
<evidence type="ECO:0000256" key="2">
    <source>
        <dbReference type="ARBA" id="ARBA00022679"/>
    </source>
</evidence>
<evidence type="ECO:0000256" key="7">
    <source>
        <dbReference type="ARBA" id="ARBA00038240"/>
    </source>
</evidence>
<dbReference type="EMBL" id="QFQB01000034">
    <property type="protein sequence ID" value="PZQ46017.1"/>
    <property type="molecule type" value="Genomic_DNA"/>
</dbReference>
<dbReference type="InterPro" id="IPR050249">
    <property type="entry name" value="Pseudomonas-type_ThrB"/>
</dbReference>
<dbReference type="PANTHER" id="PTHR21064:SF6">
    <property type="entry name" value="AMINOGLYCOSIDE PHOSPHOTRANSFERASE DOMAIN-CONTAINING PROTEIN"/>
    <property type="match status" value="1"/>
</dbReference>
<dbReference type="InterPro" id="IPR011009">
    <property type="entry name" value="Kinase-like_dom_sf"/>
</dbReference>
<dbReference type="CDD" id="cd05153">
    <property type="entry name" value="HomoserineK_II"/>
    <property type="match status" value="1"/>
</dbReference>
<dbReference type="NCBIfam" id="NF003558">
    <property type="entry name" value="PRK05231.1"/>
    <property type="match status" value="1"/>
</dbReference>
<dbReference type="Pfam" id="PF01636">
    <property type="entry name" value="APH"/>
    <property type="match status" value="1"/>
</dbReference>
<comment type="pathway">
    <text evidence="8">Amino-acid biosynthesis; L-threonine biosynthesis; L-threonine from L-aspartate: step 4/5.</text>
</comment>
<dbReference type="SUPFAM" id="SSF56112">
    <property type="entry name" value="Protein kinase-like (PK-like)"/>
    <property type="match status" value="1"/>
</dbReference>
<dbReference type="PANTHER" id="PTHR21064">
    <property type="entry name" value="AMINOGLYCOSIDE PHOSPHOTRANSFERASE DOMAIN-CONTAINING PROTEIN-RELATED"/>
    <property type="match status" value="1"/>
</dbReference>
<comment type="catalytic activity">
    <reaction evidence="8">
        <text>L-homoserine + ATP = O-phospho-L-homoserine + ADP + H(+)</text>
        <dbReference type="Rhea" id="RHEA:13985"/>
        <dbReference type="ChEBI" id="CHEBI:15378"/>
        <dbReference type="ChEBI" id="CHEBI:30616"/>
        <dbReference type="ChEBI" id="CHEBI:57476"/>
        <dbReference type="ChEBI" id="CHEBI:57590"/>
        <dbReference type="ChEBI" id="CHEBI:456216"/>
        <dbReference type="EC" id="2.7.1.39"/>
    </reaction>
</comment>
<comment type="caution">
    <text evidence="10">The sequence shown here is derived from an EMBL/GenBank/DDBJ whole genome shotgun (WGS) entry which is preliminary data.</text>
</comment>
<dbReference type="GO" id="GO:0009088">
    <property type="term" value="P:threonine biosynthetic process"/>
    <property type="evidence" value="ECO:0007669"/>
    <property type="project" value="UniProtKB-UniRule"/>
</dbReference>
<gene>
    <name evidence="8" type="primary">thrB</name>
    <name evidence="10" type="ORF">DI551_05990</name>
</gene>
<evidence type="ECO:0000256" key="6">
    <source>
        <dbReference type="ARBA" id="ARBA00022840"/>
    </source>
</evidence>
<dbReference type="GO" id="GO:0005524">
    <property type="term" value="F:ATP binding"/>
    <property type="evidence" value="ECO:0007669"/>
    <property type="project" value="UniProtKB-KW"/>
</dbReference>
<protein>
    <recommendedName>
        <fullName evidence="8">Homoserine kinase</fullName>
        <shortName evidence="8">HK</shortName>
        <shortName evidence="8">HSK</shortName>
        <ecNumber evidence="8">2.7.1.39</ecNumber>
    </recommendedName>
</protein>
<dbReference type="GO" id="GO:0004413">
    <property type="term" value="F:homoserine kinase activity"/>
    <property type="evidence" value="ECO:0007669"/>
    <property type="project" value="UniProtKB-UniRule"/>
</dbReference>
<dbReference type="InterPro" id="IPR002575">
    <property type="entry name" value="Aminoglycoside_PTrfase"/>
</dbReference>
<dbReference type="Proteomes" id="UP000249417">
    <property type="component" value="Unassembled WGS sequence"/>
</dbReference>
<accession>A0A2W5PMX3</accession>
<dbReference type="Gene3D" id="3.90.1200.10">
    <property type="match status" value="1"/>
</dbReference>
<dbReference type="InterPro" id="IPR005280">
    <property type="entry name" value="Homoserine_kinase_II"/>
</dbReference>
<evidence type="ECO:0000256" key="5">
    <source>
        <dbReference type="ARBA" id="ARBA00022777"/>
    </source>
</evidence>
<sequence>MSMAVYTKVSEQELREFLSSYGIGTLVSFEGIEAGVSNTNYFITTDKGRYILTLFEPRRVKLEDIPFFIDYAICLNDGGVPCPDTLRRKDGEALAMLKDRPAAIFSLLEGEGGSLKMLNEGFCEKAGATLAQMHLAVHAFTKTAPNHFGPRRWQDWLTQIGPAANDIAPGLFKFVADEYDFVASHWPKDLPSGAIHADYFPDNVFFKDGDVSGVIDFHFVCTDFFAYDLAIALNAWSFDERNVYHADRFDALMRGYQSMRPLSAEEMRSLPVLLRGAALRFLLSRIEEKLAWKPSDFMTPHDPMVFEKRLTHFQLTGLIVP</sequence>